<keyword evidence="7" id="KW-1185">Reference proteome</keyword>
<keyword evidence="2" id="KW-0863">Zinc-finger</keyword>
<dbReference type="Pfam" id="PF01753">
    <property type="entry name" value="zf-MYND"/>
    <property type="match status" value="1"/>
</dbReference>
<feature type="domain" description="DUF4470" evidence="5">
    <location>
        <begin position="62"/>
        <end position="158"/>
    </location>
</feature>
<keyword evidence="3" id="KW-0862">Zinc</keyword>
<dbReference type="SUPFAM" id="SSF144232">
    <property type="entry name" value="HIT/MYND zinc finger-like"/>
    <property type="match status" value="1"/>
</dbReference>
<dbReference type="GO" id="GO:0008270">
    <property type="term" value="F:zinc ion binding"/>
    <property type="evidence" value="ECO:0007669"/>
    <property type="project" value="UniProtKB-KW"/>
</dbReference>
<dbReference type="Pfam" id="PF14737">
    <property type="entry name" value="DUF4470"/>
    <property type="match status" value="1"/>
</dbReference>
<evidence type="ECO:0000256" key="3">
    <source>
        <dbReference type="ARBA" id="ARBA00022833"/>
    </source>
</evidence>
<dbReference type="GeneID" id="54584188"/>
<evidence type="ECO:0000259" key="5">
    <source>
        <dbReference type="Pfam" id="PF14737"/>
    </source>
</evidence>
<sequence length="535" mass="61485">MSESPSYCSKACQKAHWRDHKKACRSELMGNEYTPGWVREGRLPSFISDRDLSNDFGVNQYLWGNMPALDVLSMENNEGLDDIHRDISLLFAASGDLRNVVRSVVGLPEGYDGRCTVVVNDVNFTIVARNVTLLLVTLVLKPEDAVPILIHLWYSALIPESMLAILEEFVLPRMNEVCEKIRDRDPSSFQKKTFMFGNKSLRLCWNGSNAEDAQRVRKAVMLAPERVDYLHRALNNQRPNMRMAMLKFREDGILLPYGCSRRGFDTPNPTFFQDDKVWPMKDDADPHGGWAYSEYMRHAPAAKNDVNGGLFFYVQRLLLQFCRKIRSIQIDFQIFSVDARNLCDYLDQPREEKLRFDRIELSNICDRGYVGPEHTLQSIGQLLKSKEENPKATLLMLFLNAVSETYYLDANGEEKRAKESMELMQKFIPMTPMTMMALMGGEQAMVSNPEWIRVSSCYTMFGDFDKAFKTSLKDVRMDRVAKAFGMVAKKKHTIVDPWPLRITEKNTQEDFDLLCGSNHTGAERYMEIERIEQSA</sequence>
<dbReference type="Gene3D" id="6.10.140.2220">
    <property type="match status" value="1"/>
</dbReference>
<dbReference type="OrthoDB" id="5282002at2759"/>
<feature type="domain" description="MYND-type" evidence="4">
    <location>
        <begin position="6"/>
        <end position="24"/>
    </location>
</feature>
<reference evidence="6" key="1">
    <citation type="journal article" date="2020" name="Stud. Mycol.">
        <title>101 Dothideomycetes genomes: a test case for predicting lifestyles and emergence of pathogens.</title>
        <authorList>
            <person name="Haridas S."/>
            <person name="Albert R."/>
            <person name="Binder M."/>
            <person name="Bloem J."/>
            <person name="Labutti K."/>
            <person name="Salamov A."/>
            <person name="Andreopoulos B."/>
            <person name="Baker S."/>
            <person name="Barry K."/>
            <person name="Bills G."/>
            <person name="Bluhm B."/>
            <person name="Cannon C."/>
            <person name="Castanera R."/>
            <person name="Culley D."/>
            <person name="Daum C."/>
            <person name="Ezra D."/>
            <person name="Gonzalez J."/>
            <person name="Henrissat B."/>
            <person name="Kuo A."/>
            <person name="Liang C."/>
            <person name="Lipzen A."/>
            <person name="Lutzoni F."/>
            <person name="Magnuson J."/>
            <person name="Mondo S."/>
            <person name="Nolan M."/>
            <person name="Ohm R."/>
            <person name="Pangilinan J."/>
            <person name="Park H.-J."/>
            <person name="Ramirez L."/>
            <person name="Alfaro M."/>
            <person name="Sun H."/>
            <person name="Tritt A."/>
            <person name="Yoshinaga Y."/>
            <person name="Zwiers L.-H."/>
            <person name="Turgeon B."/>
            <person name="Goodwin S."/>
            <person name="Spatafora J."/>
            <person name="Crous P."/>
            <person name="Grigoriev I."/>
        </authorList>
    </citation>
    <scope>NUCLEOTIDE SEQUENCE</scope>
    <source>
        <strain evidence="6">CBS 122368</strain>
    </source>
</reference>
<name>A0A6A6IS37_9PLEO</name>
<keyword evidence="1" id="KW-0479">Metal-binding</keyword>
<dbReference type="Proteomes" id="UP000800094">
    <property type="component" value="Unassembled WGS sequence"/>
</dbReference>
<gene>
    <name evidence="6" type="ORF">BU26DRAFT_528562</name>
</gene>
<evidence type="ECO:0000256" key="2">
    <source>
        <dbReference type="ARBA" id="ARBA00022771"/>
    </source>
</evidence>
<dbReference type="AlphaFoldDB" id="A0A6A6IS37"/>
<evidence type="ECO:0000313" key="6">
    <source>
        <dbReference type="EMBL" id="KAF2253355.1"/>
    </source>
</evidence>
<evidence type="ECO:0000259" key="4">
    <source>
        <dbReference type="Pfam" id="PF01753"/>
    </source>
</evidence>
<dbReference type="InterPro" id="IPR027974">
    <property type="entry name" value="DUF4470"/>
</dbReference>
<accession>A0A6A6IS37</accession>
<dbReference type="RefSeq" id="XP_033688359.1">
    <property type="nucleotide sequence ID" value="XM_033830858.1"/>
</dbReference>
<dbReference type="EMBL" id="ML987191">
    <property type="protein sequence ID" value="KAF2253355.1"/>
    <property type="molecule type" value="Genomic_DNA"/>
</dbReference>
<evidence type="ECO:0000256" key="1">
    <source>
        <dbReference type="ARBA" id="ARBA00022723"/>
    </source>
</evidence>
<proteinExistence type="predicted"/>
<organism evidence="6 7">
    <name type="scientific">Trematosphaeria pertusa</name>
    <dbReference type="NCBI Taxonomy" id="390896"/>
    <lineage>
        <taxon>Eukaryota</taxon>
        <taxon>Fungi</taxon>
        <taxon>Dikarya</taxon>
        <taxon>Ascomycota</taxon>
        <taxon>Pezizomycotina</taxon>
        <taxon>Dothideomycetes</taxon>
        <taxon>Pleosporomycetidae</taxon>
        <taxon>Pleosporales</taxon>
        <taxon>Massarineae</taxon>
        <taxon>Trematosphaeriaceae</taxon>
        <taxon>Trematosphaeria</taxon>
    </lineage>
</organism>
<protein>
    <submittedName>
        <fullName evidence="6">Uncharacterized protein</fullName>
    </submittedName>
</protein>
<evidence type="ECO:0000313" key="7">
    <source>
        <dbReference type="Proteomes" id="UP000800094"/>
    </source>
</evidence>
<dbReference type="InterPro" id="IPR002893">
    <property type="entry name" value="Znf_MYND"/>
</dbReference>